<dbReference type="Proteomes" id="UP001186974">
    <property type="component" value="Unassembled WGS sequence"/>
</dbReference>
<sequence>MARPAATTARHPPLLPPCNLLRRNRPEAFLNNEPYVVNILKKGHIVREEDTPYKREQRRAYEQGKRNLRKANPQREIKRGDGRKGSVRKEAEAALGYMMPSANSATYFDLYEHDSPVTERKDSRSKKVRFLTPSMIRVRSKEAKPDSRTGRPQTLIRTVSADDRGTYWLTSEKRWVPGQPAGPEELYEWVPRWQTPSSKIDAHVPIYGHAVNETLKQQGPLPKRATARPQRPKAWRSKTSPQTTVATGTK</sequence>
<comment type="caution">
    <text evidence="1">The sequence shown here is derived from an EMBL/GenBank/DDBJ whole genome shotgun (WGS) entry which is preliminary data.</text>
</comment>
<gene>
    <name evidence="1" type="ORF">LTS18_009179</name>
</gene>
<name>A0ACC3DMJ8_9PEZI</name>
<accession>A0ACC3DMJ8</accession>
<evidence type="ECO:0000313" key="1">
    <source>
        <dbReference type="EMBL" id="KAK3077817.1"/>
    </source>
</evidence>
<organism evidence="1 2">
    <name type="scientific">Coniosporium uncinatum</name>
    <dbReference type="NCBI Taxonomy" id="93489"/>
    <lineage>
        <taxon>Eukaryota</taxon>
        <taxon>Fungi</taxon>
        <taxon>Dikarya</taxon>
        <taxon>Ascomycota</taxon>
        <taxon>Pezizomycotina</taxon>
        <taxon>Dothideomycetes</taxon>
        <taxon>Dothideomycetes incertae sedis</taxon>
        <taxon>Coniosporium</taxon>
    </lineage>
</organism>
<dbReference type="EMBL" id="JAWDJW010002477">
    <property type="protein sequence ID" value="KAK3077817.1"/>
    <property type="molecule type" value="Genomic_DNA"/>
</dbReference>
<protein>
    <submittedName>
        <fullName evidence="1">Uncharacterized protein</fullName>
    </submittedName>
</protein>
<reference evidence="1" key="1">
    <citation type="submission" date="2024-09" db="EMBL/GenBank/DDBJ databases">
        <title>Black Yeasts Isolated from many extreme environments.</title>
        <authorList>
            <person name="Coleine C."/>
            <person name="Stajich J.E."/>
            <person name="Selbmann L."/>
        </authorList>
    </citation>
    <scope>NUCLEOTIDE SEQUENCE</scope>
    <source>
        <strain evidence="1">CCFEE 5737</strain>
    </source>
</reference>
<feature type="non-terminal residue" evidence="1">
    <location>
        <position position="250"/>
    </location>
</feature>
<proteinExistence type="predicted"/>
<keyword evidence="2" id="KW-1185">Reference proteome</keyword>
<evidence type="ECO:0000313" key="2">
    <source>
        <dbReference type="Proteomes" id="UP001186974"/>
    </source>
</evidence>